<comment type="similarity">
    <text evidence="4">Belongs to the adenylate kinase family.</text>
</comment>
<evidence type="ECO:0000259" key="5">
    <source>
        <dbReference type="Pfam" id="PF05191"/>
    </source>
</evidence>
<dbReference type="GO" id="GO:0004017">
    <property type="term" value="F:AMP kinase activity"/>
    <property type="evidence" value="ECO:0007669"/>
    <property type="project" value="InterPro"/>
</dbReference>
<dbReference type="HAMAP" id="MF_00235">
    <property type="entry name" value="Adenylate_kinase_Adk"/>
    <property type="match status" value="1"/>
</dbReference>
<dbReference type="PRINTS" id="PR00094">
    <property type="entry name" value="ADENYLTKNASE"/>
</dbReference>
<dbReference type="Pfam" id="PF05191">
    <property type="entry name" value="ADK_lid"/>
    <property type="match status" value="1"/>
</dbReference>
<evidence type="ECO:0000256" key="3">
    <source>
        <dbReference type="ARBA" id="ARBA00022777"/>
    </source>
</evidence>
<dbReference type="EMBL" id="JXJN01015826">
    <property type="status" value="NOT_ANNOTATED_CDS"/>
    <property type="molecule type" value="Genomic_DNA"/>
</dbReference>
<dbReference type="STRING" id="67801.A0A1B0BK65"/>
<dbReference type="InterPro" id="IPR000850">
    <property type="entry name" value="Adenylat/UMP-CMP_kin"/>
</dbReference>
<keyword evidence="2" id="KW-0547">Nucleotide-binding</keyword>
<dbReference type="PANTHER" id="PTHR23359">
    <property type="entry name" value="NUCLEOTIDE KINASE"/>
    <property type="match status" value="1"/>
</dbReference>
<evidence type="ECO:0000313" key="7">
    <source>
        <dbReference type="Proteomes" id="UP000092460"/>
    </source>
</evidence>
<accession>A0A1B0BK65</accession>
<dbReference type="VEuPathDB" id="VectorBase:GPPI032757"/>
<reference evidence="7" key="1">
    <citation type="submission" date="2015-01" db="EMBL/GenBank/DDBJ databases">
        <authorList>
            <person name="Aksoy S."/>
            <person name="Warren W."/>
            <person name="Wilson R.K."/>
        </authorList>
    </citation>
    <scope>NUCLEOTIDE SEQUENCE [LARGE SCALE GENOMIC DNA]</scope>
    <source>
        <strain evidence="7">IAEA</strain>
    </source>
</reference>
<feature type="domain" description="Adenylate kinase active site lid" evidence="5">
    <location>
        <begin position="89"/>
        <end position="124"/>
    </location>
</feature>
<keyword evidence="7" id="KW-1185">Reference proteome</keyword>
<dbReference type="SUPFAM" id="SSF52540">
    <property type="entry name" value="P-loop containing nucleoside triphosphate hydrolases"/>
    <property type="match status" value="1"/>
</dbReference>
<keyword evidence="3 4" id="KW-0418">Kinase</keyword>
<dbReference type="AlphaFoldDB" id="A0A1B0BK65"/>
<dbReference type="CDD" id="cd01428">
    <property type="entry name" value="ADK"/>
    <property type="match status" value="1"/>
</dbReference>
<evidence type="ECO:0000313" key="6">
    <source>
        <dbReference type="EnsemblMetazoa" id="GPPI032757-PA"/>
    </source>
</evidence>
<sequence length="132" mass="14686">MKKSGSLVEIEILRLDKGKLISDELVVGIIDKNLDKSECKNGFLLDGLPRTVVQAQKLDELLAKRKTSLDAVIELTIDDNLLVRRITGRLIHPSIGRSYHEEFAPPKVAMTDNVTGEPLIQRSDNNAQALKK</sequence>
<dbReference type="Pfam" id="PF00406">
    <property type="entry name" value="ADK"/>
    <property type="match status" value="1"/>
</dbReference>
<organism evidence="6 7">
    <name type="scientific">Glossina palpalis gambiensis</name>
    <dbReference type="NCBI Taxonomy" id="67801"/>
    <lineage>
        <taxon>Eukaryota</taxon>
        <taxon>Metazoa</taxon>
        <taxon>Ecdysozoa</taxon>
        <taxon>Arthropoda</taxon>
        <taxon>Hexapoda</taxon>
        <taxon>Insecta</taxon>
        <taxon>Pterygota</taxon>
        <taxon>Neoptera</taxon>
        <taxon>Endopterygota</taxon>
        <taxon>Diptera</taxon>
        <taxon>Brachycera</taxon>
        <taxon>Muscomorpha</taxon>
        <taxon>Hippoboscoidea</taxon>
        <taxon>Glossinidae</taxon>
        <taxon>Glossina</taxon>
    </lineage>
</organism>
<dbReference type="EnsemblMetazoa" id="GPPI032757-RA">
    <property type="protein sequence ID" value="GPPI032757-PA"/>
    <property type="gene ID" value="GPPI032757"/>
</dbReference>
<dbReference type="InterPro" id="IPR007862">
    <property type="entry name" value="Adenylate_kinase_lid-dom"/>
</dbReference>
<name>A0A1B0BK65_9MUSC</name>
<keyword evidence="1 4" id="KW-0808">Transferase</keyword>
<evidence type="ECO:0000256" key="4">
    <source>
        <dbReference type="RuleBase" id="RU003330"/>
    </source>
</evidence>
<protein>
    <recommendedName>
        <fullName evidence="5">Adenylate kinase active site lid domain-containing protein</fullName>
    </recommendedName>
</protein>
<dbReference type="Gene3D" id="3.40.50.300">
    <property type="entry name" value="P-loop containing nucleotide triphosphate hydrolases"/>
    <property type="match status" value="1"/>
</dbReference>
<dbReference type="Proteomes" id="UP000092460">
    <property type="component" value="Unassembled WGS sequence"/>
</dbReference>
<reference evidence="6" key="2">
    <citation type="submission" date="2020-05" db="UniProtKB">
        <authorList>
            <consortium name="EnsemblMetazoa"/>
        </authorList>
    </citation>
    <scope>IDENTIFICATION</scope>
    <source>
        <strain evidence="6">IAEA</strain>
    </source>
</reference>
<evidence type="ECO:0000256" key="1">
    <source>
        <dbReference type="ARBA" id="ARBA00022679"/>
    </source>
</evidence>
<dbReference type="GO" id="GO:0005524">
    <property type="term" value="F:ATP binding"/>
    <property type="evidence" value="ECO:0007669"/>
    <property type="project" value="InterPro"/>
</dbReference>
<dbReference type="InterPro" id="IPR027417">
    <property type="entry name" value="P-loop_NTPase"/>
</dbReference>
<proteinExistence type="inferred from homology"/>
<evidence type="ECO:0000256" key="2">
    <source>
        <dbReference type="ARBA" id="ARBA00022741"/>
    </source>
</evidence>